<evidence type="ECO:0000259" key="3">
    <source>
        <dbReference type="PROSITE" id="PS50110"/>
    </source>
</evidence>
<dbReference type="InterPro" id="IPR011006">
    <property type="entry name" value="CheY-like_superfamily"/>
</dbReference>
<dbReference type="SUPFAM" id="SSF52172">
    <property type="entry name" value="CheY-like"/>
    <property type="match status" value="1"/>
</dbReference>
<dbReference type="RefSeq" id="WP_176356236.1">
    <property type="nucleotide sequence ID" value="NZ_JABWDU010000011.1"/>
</dbReference>
<name>A0A7Y6QC19_9HYPH</name>
<dbReference type="Proteomes" id="UP000520198">
    <property type="component" value="Unassembled WGS sequence"/>
</dbReference>
<comment type="caution">
    <text evidence="4">The sequence shown here is derived from an EMBL/GenBank/DDBJ whole genome shotgun (WGS) entry which is preliminary data.</text>
</comment>
<dbReference type="Gene3D" id="3.40.50.2300">
    <property type="match status" value="1"/>
</dbReference>
<dbReference type="PANTHER" id="PTHR44591:SF25">
    <property type="entry name" value="CHEMOTAXIS TWO-COMPONENT RESPONSE REGULATOR"/>
    <property type="match status" value="1"/>
</dbReference>
<keyword evidence="5" id="KW-1185">Reference proteome</keyword>
<dbReference type="AlphaFoldDB" id="A0A7Y6QC19"/>
<feature type="modified residue" description="4-aspartylphosphate" evidence="2">
    <location>
        <position position="55"/>
    </location>
</feature>
<sequence>MSSEPLIAIVDDDIAVREALVDFVRTCGYSAESFSSAEEYLSSGKHARVSCLLLDIMMPGKSGLELQAELNRSAEVKPIIFISSFDDAKSRATAAEGGAVGFLGKPIDIEALMVLLENLLH</sequence>
<evidence type="ECO:0000256" key="2">
    <source>
        <dbReference type="PROSITE-ProRule" id="PRU00169"/>
    </source>
</evidence>
<evidence type="ECO:0000313" key="4">
    <source>
        <dbReference type="EMBL" id="NVD42893.1"/>
    </source>
</evidence>
<evidence type="ECO:0000313" key="5">
    <source>
        <dbReference type="Proteomes" id="UP000520198"/>
    </source>
</evidence>
<dbReference type="GO" id="GO:0000160">
    <property type="term" value="P:phosphorelay signal transduction system"/>
    <property type="evidence" value="ECO:0007669"/>
    <property type="project" value="InterPro"/>
</dbReference>
<protein>
    <submittedName>
        <fullName evidence="4">Response regulator</fullName>
    </submittedName>
</protein>
<keyword evidence="1 2" id="KW-0597">Phosphoprotein</keyword>
<dbReference type="PROSITE" id="PS50110">
    <property type="entry name" value="RESPONSE_REGULATORY"/>
    <property type="match status" value="1"/>
</dbReference>
<accession>A0A7Y6QC19</accession>
<organism evidence="4 5">
    <name type="scientific">Ensifer oleiphilus</name>
    <dbReference type="NCBI Taxonomy" id="2742698"/>
    <lineage>
        <taxon>Bacteria</taxon>
        <taxon>Pseudomonadati</taxon>
        <taxon>Pseudomonadota</taxon>
        <taxon>Alphaproteobacteria</taxon>
        <taxon>Hyphomicrobiales</taxon>
        <taxon>Rhizobiaceae</taxon>
        <taxon>Sinorhizobium/Ensifer group</taxon>
        <taxon>Ensifer</taxon>
    </lineage>
</organism>
<dbReference type="SMART" id="SM00448">
    <property type="entry name" value="REC"/>
    <property type="match status" value="1"/>
</dbReference>
<reference evidence="4 5" key="1">
    <citation type="submission" date="2020-06" db="EMBL/GenBank/DDBJ databases">
        <authorList>
            <person name="Grouzdev D.S."/>
        </authorList>
    </citation>
    <scope>NUCLEOTIDE SEQUENCE [LARGE SCALE GENOMIC DNA]</scope>
    <source>
        <strain evidence="4 5">HO-A22</strain>
    </source>
</reference>
<feature type="domain" description="Response regulatory" evidence="3">
    <location>
        <begin position="6"/>
        <end position="120"/>
    </location>
</feature>
<dbReference type="PANTHER" id="PTHR44591">
    <property type="entry name" value="STRESS RESPONSE REGULATOR PROTEIN 1"/>
    <property type="match status" value="1"/>
</dbReference>
<gene>
    <name evidence="4" type="ORF">HT585_28910</name>
</gene>
<dbReference type="InterPro" id="IPR001789">
    <property type="entry name" value="Sig_transdc_resp-reg_receiver"/>
</dbReference>
<dbReference type="Pfam" id="PF00072">
    <property type="entry name" value="Response_reg"/>
    <property type="match status" value="1"/>
</dbReference>
<dbReference type="EMBL" id="JABWDU010000011">
    <property type="protein sequence ID" value="NVD42893.1"/>
    <property type="molecule type" value="Genomic_DNA"/>
</dbReference>
<dbReference type="InterPro" id="IPR050595">
    <property type="entry name" value="Bact_response_regulator"/>
</dbReference>
<evidence type="ECO:0000256" key="1">
    <source>
        <dbReference type="ARBA" id="ARBA00022553"/>
    </source>
</evidence>
<proteinExistence type="predicted"/>